<keyword evidence="9" id="KW-1185">Reference proteome</keyword>
<dbReference type="InterPro" id="IPR011701">
    <property type="entry name" value="MFS"/>
</dbReference>
<comment type="caution">
    <text evidence="8">The sequence shown here is derived from an EMBL/GenBank/DDBJ whole genome shotgun (WGS) entry which is preliminary data.</text>
</comment>
<dbReference type="Proteomes" id="UP000678393">
    <property type="component" value="Unassembled WGS sequence"/>
</dbReference>
<dbReference type="GO" id="GO:0043195">
    <property type="term" value="C:terminal bouton"/>
    <property type="evidence" value="ECO:0007669"/>
    <property type="project" value="TreeGrafter"/>
</dbReference>
<organism evidence="8 9">
    <name type="scientific">Candidula unifasciata</name>
    <dbReference type="NCBI Taxonomy" id="100452"/>
    <lineage>
        <taxon>Eukaryota</taxon>
        <taxon>Metazoa</taxon>
        <taxon>Spiralia</taxon>
        <taxon>Lophotrochozoa</taxon>
        <taxon>Mollusca</taxon>
        <taxon>Gastropoda</taxon>
        <taxon>Heterobranchia</taxon>
        <taxon>Euthyneura</taxon>
        <taxon>Panpulmonata</taxon>
        <taxon>Eupulmonata</taxon>
        <taxon>Stylommatophora</taxon>
        <taxon>Helicina</taxon>
        <taxon>Helicoidea</taxon>
        <taxon>Geomitridae</taxon>
        <taxon>Candidula</taxon>
    </lineage>
</organism>
<evidence type="ECO:0000256" key="1">
    <source>
        <dbReference type="ARBA" id="ARBA00004141"/>
    </source>
</evidence>
<evidence type="ECO:0000256" key="2">
    <source>
        <dbReference type="ARBA" id="ARBA00022448"/>
    </source>
</evidence>
<dbReference type="InterPro" id="IPR050930">
    <property type="entry name" value="MFS_Vesicular_Transporter"/>
</dbReference>
<reference evidence="8" key="1">
    <citation type="submission" date="2021-04" db="EMBL/GenBank/DDBJ databases">
        <authorList>
            <consortium name="Molecular Ecology Group"/>
        </authorList>
    </citation>
    <scope>NUCLEOTIDE SEQUENCE</scope>
</reference>
<dbReference type="GO" id="GO:0030672">
    <property type="term" value="C:synaptic vesicle membrane"/>
    <property type="evidence" value="ECO:0007669"/>
    <property type="project" value="TreeGrafter"/>
</dbReference>
<feature type="transmembrane region" description="Helical" evidence="6">
    <location>
        <begin position="217"/>
        <end position="235"/>
    </location>
</feature>
<dbReference type="PANTHER" id="PTHR23506:SF4">
    <property type="entry name" value="PORTABELLA"/>
    <property type="match status" value="1"/>
</dbReference>
<evidence type="ECO:0000313" key="9">
    <source>
        <dbReference type="Proteomes" id="UP000678393"/>
    </source>
</evidence>
<protein>
    <recommendedName>
        <fullName evidence="7">Major facilitator superfamily (MFS) profile domain-containing protein</fullName>
    </recommendedName>
</protein>
<keyword evidence="4 6" id="KW-1133">Transmembrane helix</keyword>
<dbReference type="Pfam" id="PF07690">
    <property type="entry name" value="MFS_1"/>
    <property type="match status" value="1"/>
</dbReference>
<keyword evidence="3 6" id="KW-0812">Transmembrane</keyword>
<sequence>MAVVVNFLTEKRHSFLQYLQIVQPLRDRARESHKVLLAIVFVTNLVDNLLLTSVVPIIPQFLLNLDRKEFDIGRHNLTEIITTDSRIKPYHGDEKYDNLTNGGQFNYSHDVAQGFSVSSVAMSENGRVGWLLSSKAIVQLFANPFVGPLCNKVGYPLVLLVGASLFFISSIVFAIAESYIPLFIARSVQGFGSAAATIAGMSIVAQSYPDDCGRSRAMGIAMGGAAFGILVGYPFGSFTYTFVGKTVAFLIIAGVVLLDLGMQWFVFGLQNRKESQGEVTPLQVLLKDRYIIIASGAIMLTTMSMSVLEPTVPLWVMGFMHVENWELGLIFLPDSVGYFVGTNCFGVVARNIGRAMCTLCCMLMIALCQIC</sequence>
<dbReference type="AlphaFoldDB" id="A0A8S3ZXE9"/>
<dbReference type="SUPFAM" id="SSF103473">
    <property type="entry name" value="MFS general substrate transporter"/>
    <property type="match status" value="1"/>
</dbReference>
<dbReference type="EMBL" id="CAJHNH020004412">
    <property type="protein sequence ID" value="CAG5130991.1"/>
    <property type="molecule type" value="Genomic_DNA"/>
</dbReference>
<evidence type="ECO:0000256" key="3">
    <source>
        <dbReference type="ARBA" id="ARBA00022692"/>
    </source>
</evidence>
<feature type="domain" description="Major facilitator superfamily (MFS) profile" evidence="7">
    <location>
        <begin position="36"/>
        <end position="371"/>
    </location>
</feature>
<dbReference type="OrthoDB" id="5086884at2759"/>
<feature type="transmembrane region" description="Helical" evidence="6">
    <location>
        <begin position="290"/>
        <end position="308"/>
    </location>
</feature>
<proteinExistence type="predicted"/>
<dbReference type="InterPro" id="IPR020846">
    <property type="entry name" value="MFS_dom"/>
</dbReference>
<evidence type="ECO:0000259" key="7">
    <source>
        <dbReference type="PROSITE" id="PS50850"/>
    </source>
</evidence>
<name>A0A8S3ZXE9_9EUPU</name>
<accession>A0A8S3ZXE9</accession>
<feature type="non-terminal residue" evidence="8">
    <location>
        <position position="371"/>
    </location>
</feature>
<evidence type="ECO:0000313" key="8">
    <source>
        <dbReference type="EMBL" id="CAG5130991.1"/>
    </source>
</evidence>
<keyword evidence="2" id="KW-0813">Transport</keyword>
<dbReference type="Gene3D" id="1.20.1250.20">
    <property type="entry name" value="MFS general substrate transporter like domains"/>
    <property type="match status" value="1"/>
</dbReference>
<dbReference type="InterPro" id="IPR036259">
    <property type="entry name" value="MFS_trans_sf"/>
</dbReference>
<gene>
    <name evidence="8" type="ORF">CUNI_LOCUS16549</name>
</gene>
<dbReference type="GO" id="GO:0005335">
    <property type="term" value="F:serotonin:sodium:chloride symporter activity"/>
    <property type="evidence" value="ECO:0007669"/>
    <property type="project" value="TreeGrafter"/>
</dbReference>
<comment type="subcellular location">
    <subcellularLocation>
        <location evidence="1">Membrane</location>
        <topology evidence="1">Multi-pass membrane protein</topology>
    </subcellularLocation>
</comment>
<dbReference type="PROSITE" id="PS50850">
    <property type="entry name" value="MFS"/>
    <property type="match status" value="1"/>
</dbReference>
<feature type="transmembrane region" description="Helical" evidence="6">
    <location>
        <begin position="328"/>
        <end position="349"/>
    </location>
</feature>
<evidence type="ECO:0000256" key="4">
    <source>
        <dbReference type="ARBA" id="ARBA00022989"/>
    </source>
</evidence>
<feature type="transmembrane region" description="Helical" evidence="6">
    <location>
        <begin position="247"/>
        <end position="269"/>
    </location>
</feature>
<keyword evidence="5 6" id="KW-0472">Membrane</keyword>
<dbReference type="GO" id="GO:0015842">
    <property type="term" value="P:aminergic neurotransmitter loading into synaptic vesicle"/>
    <property type="evidence" value="ECO:0007669"/>
    <property type="project" value="TreeGrafter"/>
</dbReference>
<feature type="transmembrane region" description="Helical" evidence="6">
    <location>
        <begin position="35"/>
        <end position="58"/>
    </location>
</feature>
<feature type="transmembrane region" description="Helical" evidence="6">
    <location>
        <begin position="153"/>
        <end position="176"/>
    </location>
</feature>
<evidence type="ECO:0000256" key="6">
    <source>
        <dbReference type="SAM" id="Phobius"/>
    </source>
</evidence>
<evidence type="ECO:0000256" key="5">
    <source>
        <dbReference type="ARBA" id="ARBA00023136"/>
    </source>
</evidence>
<dbReference type="PANTHER" id="PTHR23506">
    <property type="entry name" value="GH10249P"/>
    <property type="match status" value="1"/>
</dbReference>